<dbReference type="InterPro" id="IPR013762">
    <property type="entry name" value="Integrase-like_cat_sf"/>
</dbReference>
<feature type="domain" description="Tyr recombinase" evidence="10">
    <location>
        <begin position="175"/>
        <end position="374"/>
    </location>
</feature>
<dbReference type="GO" id="GO:0016740">
    <property type="term" value="F:transferase activity"/>
    <property type="evidence" value="ECO:0007669"/>
    <property type="project" value="UniProtKB-KW"/>
</dbReference>
<evidence type="ECO:0000256" key="5">
    <source>
        <dbReference type="ARBA" id="ARBA00023125"/>
    </source>
</evidence>
<comment type="similarity">
    <text evidence="1">Belongs to the 'phage' integrase family.</text>
</comment>
<accession>A0A411BVZ3</accession>
<evidence type="ECO:0000256" key="9">
    <source>
        <dbReference type="ARBA" id="ARBA00049605"/>
    </source>
</evidence>
<proteinExistence type="inferred from homology"/>
<dbReference type="Proteomes" id="UP000290746">
    <property type="component" value="Segment"/>
</dbReference>
<dbReference type="RefSeq" id="YP_010653397.1">
    <property type="nucleotide sequence ID" value="NC_070797.1"/>
</dbReference>
<dbReference type="CDD" id="cd00397">
    <property type="entry name" value="DNA_BRE_C"/>
    <property type="match status" value="1"/>
</dbReference>
<dbReference type="PANTHER" id="PTHR30629:SF2">
    <property type="entry name" value="PROPHAGE INTEGRASE INTS-RELATED"/>
    <property type="match status" value="1"/>
</dbReference>
<evidence type="ECO:0000256" key="7">
    <source>
        <dbReference type="ARBA" id="ARBA00023195"/>
    </source>
</evidence>
<dbReference type="GO" id="GO:0003677">
    <property type="term" value="F:DNA binding"/>
    <property type="evidence" value="ECO:0007669"/>
    <property type="project" value="UniProtKB-KW"/>
</dbReference>
<evidence type="ECO:0000256" key="6">
    <source>
        <dbReference type="ARBA" id="ARBA00023172"/>
    </source>
</evidence>
<keyword evidence="4" id="KW-0229">DNA integration</keyword>
<dbReference type="InterPro" id="IPR010998">
    <property type="entry name" value="Integrase_recombinase_N"/>
</dbReference>
<keyword evidence="6" id="KW-0233">DNA recombination</keyword>
<gene>
    <name evidence="11" type="primary">37</name>
    <name evidence="11" type="ORF">SEA_VASANTI_37</name>
</gene>
<dbReference type="GO" id="GO:0075713">
    <property type="term" value="P:establishment of integrated proviral latency"/>
    <property type="evidence" value="ECO:0007669"/>
    <property type="project" value="UniProtKB-KW"/>
</dbReference>
<dbReference type="PROSITE" id="PS51898">
    <property type="entry name" value="TYR_RECOMBINASE"/>
    <property type="match status" value="1"/>
</dbReference>
<reference evidence="11 12" key="1">
    <citation type="submission" date="2019-01" db="EMBL/GenBank/DDBJ databases">
        <authorList>
            <person name="Braley A."/>
            <person name="Cevasco M.E."/>
            <person name="Cornely K.A."/>
            <person name="Deaver S."/>
            <person name="Easterwood J.C."/>
            <person name="Korey C.A."/>
            <person name="Neely M."/>
            <person name="Reyna N."/>
            <person name="Tobiason D."/>
            <person name="Wilczek M."/>
            <person name="Molloy S.D."/>
            <person name="Garlena R.A."/>
            <person name="Russell D.A."/>
            <person name="Pope W.H."/>
            <person name="Jacobs-Sera D."/>
            <person name="Hatfull G.F."/>
        </authorList>
    </citation>
    <scope>NUCLEOTIDE SEQUENCE [LARGE SCALE GENOMIC DNA]</scope>
</reference>
<dbReference type="InterPro" id="IPR050808">
    <property type="entry name" value="Phage_Integrase"/>
</dbReference>
<sequence>MARPPLPLGTWGKVTRKEVTPGRWRARAQYRDFDGVTRPVERFGKSGAAAERALVEALRDRAAPARDGLVDRETSIETLAKVWIADIANDGEHSQSTIDRYQSAIDVHVLPALGSVRLGEVTVGLLDQFVKARKTPANVKVCRVVLTGMFGLATRHDVFDHNPVRETSKRTAEKKPVRAMSVLEVATLRANVAEWSGANQYGAPRGLDLPEIIDVMVGTGSRIGEVLAIRRCDVDLAANPPTVTVCGTIVRNRRQEKPKTDSSRRTMILPSFAAAALRRQLARDLPTDEDLVFPSRTGGPRSTANVRRQFRDARGDDFEWVTPHVFRKTVATALERAADIETASAQLGHSGPAVTRVHYIEKTVVGPDVRHVLDQFAPVSRGFSVGGAG</sequence>
<dbReference type="EMBL" id="MK359313">
    <property type="protein sequence ID" value="QAY05775.1"/>
    <property type="molecule type" value="Genomic_DNA"/>
</dbReference>
<keyword evidence="5" id="KW-0238">DNA-binding</keyword>
<evidence type="ECO:0000256" key="4">
    <source>
        <dbReference type="ARBA" id="ARBA00022908"/>
    </source>
</evidence>
<protein>
    <recommendedName>
        <fullName evidence="2">Integrase</fullName>
    </recommendedName>
</protein>
<dbReference type="Gene3D" id="1.10.443.10">
    <property type="entry name" value="Intergrase catalytic core"/>
    <property type="match status" value="1"/>
</dbReference>
<dbReference type="GO" id="GO:0046718">
    <property type="term" value="P:symbiont entry into host cell"/>
    <property type="evidence" value="ECO:0007669"/>
    <property type="project" value="UniProtKB-KW"/>
</dbReference>
<dbReference type="Gene3D" id="1.10.150.130">
    <property type="match status" value="1"/>
</dbReference>
<dbReference type="KEGG" id="vg:77929231"/>
<evidence type="ECO:0000256" key="1">
    <source>
        <dbReference type="ARBA" id="ARBA00008857"/>
    </source>
</evidence>
<keyword evidence="8" id="KW-1160">Virus entry into host cell</keyword>
<keyword evidence="7" id="KW-1179">Viral genome integration</keyword>
<dbReference type="Pfam" id="PF00589">
    <property type="entry name" value="Phage_integrase"/>
    <property type="match status" value="1"/>
</dbReference>
<name>A0A411BVZ3_9CAUD</name>
<keyword evidence="12" id="KW-1185">Reference proteome</keyword>
<dbReference type="GeneID" id="77929231"/>
<dbReference type="InterPro" id="IPR011010">
    <property type="entry name" value="DNA_brk_join_enz"/>
</dbReference>
<dbReference type="SUPFAM" id="SSF56349">
    <property type="entry name" value="DNA breaking-rejoining enzymes"/>
    <property type="match status" value="1"/>
</dbReference>
<comment type="function">
    <text evidence="9">Integrase is necessary for integration of the phage into the host genome by site-specific recombination. In conjunction with excisionase, integrase is also necessary for excision of the prophage from the host genome.</text>
</comment>
<dbReference type="PANTHER" id="PTHR30629">
    <property type="entry name" value="PROPHAGE INTEGRASE"/>
    <property type="match status" value="1"/>
</dbReference>
<organism evidence="11 12">
    <name type="scientific">Gordonia phage Vasanti</name>
    <dbReference type="NCBI Taxonomy" id="2502431"/>
    <lineage>
        <taxon>Viruses</taxon>
        <taxon>Duplodnaviria</taxon>
        <taxon>Heunggongvirae</taxon>
        <taxon>Uroviricota</taxon>
        <taxon>Caudoviricetes</taxon>
        <taxon>Attisvirus</taxon>
        <taxon>Attisvirus vasanti</taxon>
    </lineage>
</organism>
<evidence type="ECO:0000313" key="11">
    <source>
        <dbReference type="EMBL" id="QAY05775.1"/>
    </source>
</evidence>
<dbReference type="GO" id="GO:0006310">
    <property type="term" value="P:DNA recombination"/>
    <property type="evidence" value="ECO:0007669"/>
    <property type="project" value="UniProtKB-KW"/>
</dbReference>
<evidence type="ECO:0000256" key="2">
    <source>
        <dbReference type="ARBA" id="ARBA00016082"/>
    </source>
</evidence>
<dbReference type="InterPro" id="IPR002104">
    <property type="entry name" value="Integrase_catalytic"/>
</dbReference>
<dbReference type="GO" id="GO:0044826">
    <property type="term" value="P:viral genome integration into host DNA"/>
    <property type="evidence" value="ECO:0007669"/>
    <property type="project" value="UniProtKB-KW"/>
</dbReference>
<keyword evidence="3" id="KW-0808">Transferase</keyword>
<evidence type="ECO:0000259" key="10">
    <source>
        <dbReference type="PROSITE" id="PS51898"/>
    </source>
</evidence>
<evidence type="ECO:0000256" key="8">
    <source>
        <dbReference type="ARBA" id="ARBA00023296"/>
    </source>
</evidence>
<evidence type="ECO:0000313" key="12">
    <source>
        <dbReference type="Proteomes" id="UP000290746"/>
    </source>
</evidence>
<dbReference type="GO" id="GO:0015074">
    <property type="term" value="P:DNA integration"/>
    <property type="evidence" value="ECO:0007669"/>
    <property type="project" value="UniProtKB-KW"/>
</dbReference>
<evidence type="ECO:0000256" key="3">
    <source>
        <dbReference type="ARBA" id="ARBA00022679"/>
    </source>
</evidence>